<dbReference type="Proteomes" id="UP000199515">
    <property type="component" value="Unassembled WGS sequence"/>
</dbReference>
<sequence>MTALLAALPPKPPSDGPIEAELRALAAADELDLPLPGGGGTAKRWAALAGLGRRDLALARLAEGHTDALAILAEAGHAPADGALYGVWAAKSEGTGATLDDGALSGTVRFCSGASFLDRALVVAGDRLAEVDLAHPGVQRHPGTWQAIGMADSDSGDVVFDRVPVDALIGGPDWYVTRPGFWRGGGGVAAVWLGGAAGIADAVLAYLTERGRADEHQLAHLGALHASLRSAEALLLATAELFDGDGDADAVLPANTCRAAVERTVREVLDRAPKITGPTLMCRDRVFAQKLADLLVYVRQHHAERDLAWLGRLLLEQDR</sequence>
<dbReference type="RefSeq" id="WP_143046989.1">
    <property type="nucleotide sequence ID" value="NZ_FNON01000001.1"/>
</dbReference>
<evidence type="ECO:0000256" key="3">
    <source>
        <dbReference type="ARBA" id="ARBA00022827"/>
    </source>
</evidence>
<dbReference type="InterPro" id="IPR036250">
    <property type="entry name" value="AcylCo_DH-like_C"/>
</dbReference>
<dbReference type="OrthoDB" id="107064at2"/>
<dbReference type="STRING" id="589385.SAMN05421504_1011199"/>
<keyword evidence="2" id="KW-0285">Flavoprotein</keyword>
<dbReference type="SUPFAM" id="SSF56645">
    <property type="entry name" value="Acyl-CoA dehydrogenase NM domain-like"/>
    <property type="match status" value="1"/>
</dbReference>
<evidence type="ECO:0000256" key="1">
    <source>
        <dbReference type="ARBA" id="ARBA00009347"/>
    </source>
</evidence>
<evidence type="ECO:0000313" key="5">
    <source>
        <dbReference type="EMBL" id="SDW66702.1"/>
    </source>
</evidence>
<dbReference type="SUPFAM" id="SSF47203">
    <property type="entry name" value="Acyl-CoA dehydrogenase C-terminal domain-like"/>
    <property type="match status" value="1"/>
</dbReference>
<reference evidence="5 6" key="1">
    <citation type="submission" date="2016-10" db="EMBL/GenBank/DDBJ databases">
        <authorList>
            <person name="de Groot N.N."/>
        </authorList>
    </citation>
    <scope>NUCLEOTIDE SEQUENCE [LARGE SCALE GENOMIC DNA]</scope>
    <source>
        <strain evidence="5 6">CPCC 202699</strain>
    </source>
</reference>
<dbReference type="InterPro" id="IPR009075">
    <property type="entry name" value="AcylCo_DH/oxidase_C"/>
</dbReference>
<keyword evidence="6" id="KW-1185">Reference proteome</keyword>
<keyword evidence="3" id="KW-0274">FAD</keyword>
<evidence type="ECO:0000259" key="4">
    <source>
        <dbReference type="Pfam" id="PF00441"/>
    </source>
</evidence>
<name>A0A1H2VEF9_9PSEU</name>
<dbReference type="InterPro" id="IPR046373">
    <property type="entry name" value="Acyl-CoA_Oxase/DH_mid-dom_sf"/>
</dbReference>
<dbReference type="AlphaFoldDB" id="A0A1H2VEF9"/>
<organism evidence="5 6">
    <name type="scientific">Amycolatopsis xylanica</name>
    <dbReference type="NCBI Taxonomy" id="589385"/>
    <lineage>
        <taxon>Bacteria</taxon>
        <taxon>Bacillati</taxon>
        <taxon>Actinomycetota</taxon>
        <taxon>Actinomycetes</taxon>
        <taxon>Pseudonocardiales</taxon>
        <taxon>Pseudonocardiaceae</taxon>
        <taxon>Amycolatopsis</taxon>
    </lineage>
</organism>
<dbReference type="Gene3D" id="1.20.140.10">
    <property type="entry name" value="Butyryl-CoA Dehydrogenase, subunit A, domain 3"/>
    <property type="match status" value="1"/>
</dbReference>
<dbReference type="Pfam" id="PF00441">
    <property type="entry name" value="Acyl-CoA_dh_1"/>
    <property type="match status" value="1"/>
</dbReference>
<protein>
    <submittedName>
        <fullName evidence="5">Acyl-CoA dehydrogenase</fullName>
    </submittedName>
</protein>
<dbReference type="GO" id="GO:0016627">
    <property type="term" value="F:oxidoreductase activity, acting on the CH-CH group of donors"/>
    <property type="evidence" value="ECO:0007669"/>
    <property type="project" value="InterPro"/>
</dbReference>
<evidence type="ECO:0000313" key="6">
    <source>
        <dbReference type="Proteomes" id="UP000199515"/>
    </source>
</evidence>
<comment type="similarity">
    <text evidence="1">Belongs to the acyl-CoA dehydrogenase family.</text>
</comment>
<gene>
    <name evidence="5" type="ORF">SAMN05421504_1011199</name>
</gene>
<evidence type="ECO:0000256" key="2">
    <source>
        <dbReference type="ARBA" id="ARBA00022630"/>
    </source>
</evidence>
<dbReference type="Gene3D" id="2.40.110.10">
    <property type="entry name" value="Butyryl-CoA Dehydrogenase, subunit A, domain 2"/>
    <property type="match status" value="1"/>
</dbReference>
<accession>A0A1H2VEF9</accession>
<proteinExistence type="inferred from homology"/>
<dbReference type="InterPro" id="IPR009100">
    <property type="entry name" value="AcylCoA_DH/oxidase_NM_dom_sf"/>
</dbReference>
<dbReference type="EMBL" id="FNON01000001">
    <property type="protein sequence ID" value="SDW66702.1"/>
    <property type="molecule type" value="Genomic_DNA"/>
</dbReference>
<feature type="domain" description="Acyl-CoA dehydrogenase/oxidase C-terminal" evidence="4">
    <location>
        <begin position="179"/>
        <end position="295"/>
    </location>
</feature>